<dbReference type="RefSeq" id="XP_002768821.1">
    <property type="nucleotide sequence ID" value="XM_002768775.1"/>
</dbReference>
<dbReference type="InParanoid" id="C5LNV7"/>
<sequence length="846" mass="97993">MSDKNANSASDMSEQERKEAFNRMLEEYEISSKMKWHEVEKIIKDDWRFGLCRNNGIELGIIYAERKQFLSEYQSRRVKFEQTEGRHREMAAKKEFREQLEQWLNAQKEEEAEAQKKEAEVVNTEVPSIIDVAKKPEEDSSAALMEDGSPLTFENVTFRDLAYAWRKKDFWKFAHEDDLDHIFQDFMDENENKMRDISRRDRIRKMDKLFLVYSKHPQVNRLTKWNDVCHFMAEKFPEEFRSVEPLDRLAVWERWIKEADEKFKVEREKAKRRAERKHRDKFREMLVHDYMEQIHNGVSWFDLHKDIKDREAYIDLIGSRNSSQPYDIFNDICKEVRREARQKRAQLDYQSGHIWDFDYLTQDAEVNHAVEIAGWGQEADGTPYWVARFSYGSAWGDHGWAKLQRSPTGLIENSGCVWATVNPAAWKDWSLYPDTKYVPPATAPIGKQEYVDSINTVNGPTPIAGKAQEQQVVKDPKPQDMDYYAGSSNRAGGYKVPLIENRCSTYSMVCSMDPTCQCDPGYYKTYDARSEDNGKCYLCVPRVAGKQIPDDGEKLPESWDWRNVNGKNYITFNRNQHNPEYCGGCWAFAVTSAFADRLSIGAGARWPNKAISPQQVINCRGGGDCYGGEKIGVYDFFFGFGAVHDTCHNYAAKNYKDFSEWCPAQARCLECAEGGKCRPTRHYRTWFATDYARLLNGTDQIKREIWKRGPVSCGVDATKQMDDYTGGVFYQNKAEPKINHEVGLVGWGREEGTNDEYWIMRNSWGTFWGENGFMRIKFGNLKIDSDCSWVEPSKDIAGKIVPNAPFTIGDASTGWTAATYFEDDYWKNAPDYHAVPENLDQSVVTV</sequence>
<dbReference type="Pfam" id="PF00112">
    <property type="entry name" value="Peptidase_C1"/>
    <property type="match status" value="2"/>
</dbReference>
<comment type="similarity">
    <text evidence="1">Belongs to the peptidase C1 family.</text>
</comment>
<dbReference type="SUPFAM" id="SSF54001">
    <property type="entry name" value="Cysteine proteinases"/>
    <property type="match status" value="2"/>
</dbReference>
<dbReference type="Gene3D" id="1.10.10.440">
    <property type="entry name" value="FF domain"/>
    <property type="match status" value="2"/>
</dbReference>
<evidence type="ECO:0000313" key="6">
    <source>
        <dbReference type="EMBL" id="EER01539.1"/>
    </source>
</evidence>
<dbReference type="PROSITE" id="PS00640">
    <property type="entry name" value="THIOL_PROTEASE_ASN"/>
    <property type="match status" value="1"/>
</dbReference>
<organism evidence="7">
    <name type="scientific">Perkinsus marinus (strain ATCC 50983 / TXsc)</name>
    <dbReference type="NCBI Taxonomy" id="423536"/>
    <lineage>
        <taxon>Eukaryota</taxon>
        <taxon>Sar</taxon>
        <taxon>Alveolata</taxon>
        <taxon>Perkinsozoa</taxon>
        <taxon>Perkinsea</taxon>
        <taxon>Perkinsida</taxon>
        <taxon>Perkinsidae</taxon>
        <taxon>Perkinsus</taxon>
    </lineage>
</organism>
<reference evidence="6 7" key="1">
    <citation type="submission" date="2008-07" db="EMBL/GenBank/DDBJ databases">
        <authorList>
            <person name="El-Sayed N."/>
            <person name="Caler E."/>
            <person name="Inman J."/>
            <person name="Amedeo P."/>
            <person name="Hass B."/>
            <person name="Wortman J."/>
        </authorList>
    </citation>
    <scope>NUCLEOTIDE SEQUENCE [LARGE SCALE GENOMIC DNA]</scope>
    <source>
        <strain evidence="7">ATCC 50983 / TXsc</strain>
    </source>
</reference>
<dbReference type="Pfam" id="PF01846">
    <property type="entry name" value="FF"/>
    <property type="match status" value="1"/>
</dbReference>
<dbReference type="Proteomes" id="UP000007800">
    <property type="component" value="Unassembled WGS sequence"/>
</dbReference>
<gene>
    <name evidence="6" type="ORF">Pmar_PMAR000228</name>
</gene>
<keyword evidence="7" id="KW-1185">Reference proteome</keyword>
<dbReference type="GO" id="GO:0006508">
    <property type="term" value="P:proteolysis"/>
    <property type="evidence" value="ECO:0007669"/>
    <property type="project" value="InterPro"/>
</dbReference>
<dbReference type="EMBL" id="GG683913">
    <property type="protein sequence ID" value="EER01539.1"/>
    <property type="molecule type" value="Genomic_DNA"/>
</dbReference>
<evidence type="ECO:0000256" key="4">
    <source>
        <dbReference type="SAM" id="Coils"/>
    </source>
</evidence>
<feature type="domain" description="Peptidase C1A papain C-terminal" evidence="5">
    <location>
        <begin position="555"/>
        <end position="791"/>
    </location>
</feature>
<dbReference type="GO" id="GO:0008234">
    <property type="term" value="F:cysteine-type peptidase activity"/>
    <property type="evidence" value="ECO:0007669"/>
    <property type="project" value="InterPro"/>
</dbReference>
<evidence type="ECO:0000259" key="5">
    <source>
        <dbReference type="SMART" id="SM00645"/>
    </source>
</evidence>
<dbReference type="InterPro" id="IPR013128">
    <property type="entry name" value="Peptidase_C1A"/>
</dbReference>
<feature type="coiled-coil region" evidence="4">
    <location>
        <begin position="93"/>
        <end position="125"/>
    </location>
</feature>
<evidence type="ECO:0000256" key="2">
    <source>
        <dbReference type="ARBA" id="ARBA00023145"/>
    </source>
</evidence>
<dbReference type="SMART" id="SM00645">
    <property type="entry name" value="Pept_C1"/>
    <property type="match status" value="1"/>
</dbReference>
<name>C5LNV7_PERM5</name>
<keyword evidence="3" id="KW-1015">Disulfide bond</keyword>
<dbReference type="InterPro" id="IPR025660">
    <property type="entry name" value="Pept_his_AS"/>
</dbReference>
<dbReference type="AlphaFoldDB" id="C5LNV7"/>
<dbReference type="InterPro" id="IPR000668">
    <property type="entry name" value="Peptidase_C1A_C"/>
</dbReference>
<keyword evidence="4" id="KW-0175">Coiled coil</keyword>
<protein>
    <submittedName>
        <fullName evidence="6">Cathepsin z, putative</fullName>
    </submittedName>
</protein>
<dbReference type="OrthoDB" id="190265at2759"/>
<dbReference type="Gene3D" id="3.90.70.10">
    <property type="entry name" value="Cysteine proteinases"/>
    <property type="match status" value="2"/>
</dbReference>
<evidence type="ECO:0000313" key="7">
    <source>
        <dbReference type="Proteomes" id="UP000007800"/>
    </source>
</evidence>
<accession>C5LNV7</accession>
<dbReference type="InterPro" id="IPR036517">
    <property type="entry name" value="FF_domain_sf"/>
</dbReference>
<dbReference type="PROSITE" id="PS00639">
    <property type="entry name" value="THIOL_PROTEASE_HIS"/>
    <property type="match status" value="1"/>
</dbReference>
<dbReference type="PANTHER" id="PTHR12411">
    <property type="entry name" value="CYSTEINE PROTEASE FAMILY C1-RELATED"/>
    <property type="match status" value="1"/>
</dbReference>
<dbReference type="InterPro" id="IPR025661">
    <property type="entry name" value="Pept_asp_AS"/>
</dbReference>
<dbReference type="GeneID" id="9040070"/>
<evidence type="ECO:0000256" key="3">
    <source>
        <dbReference type="ARBA" id="ARBA00023157"/>
    </source>
</evidence>
<dbReference type="InterPro" id="IPR038765">
    <property type="entry name" value="Papain-like_cys_pep_sf"/>
</dbReference>
<evidence type="ECO:0000256" key="1">
    <source>
        <dbReference type="ARBA" id="ARBA00008455"/>
    </source>
</evidence>
<dbReference type="InterPro" id="IPR002713">
    <property type="entry name" value="FF_domain"/>
</dbReference>
<proteinExistence type="inferred from homology"/>
<keyword evidence="2" id="KW-0865">Zymogen</keyword>
<dbReference type="SUPFAM" id="SSF81698">
    <property type="entry name" value="FF domain"/>
    <property type="match status" value="2"/>
</dbReference>